<keyword evidence="1" id="KW-0812">Transmembrane</keyword>
<evidence type="ECO:0000313" key="3">
    <source>
        <dbReference type="Proteomes" id="UP000308652"/>
    </source>
</evidence>
<gene>
    <name evidence="2" type="ORF">BDQ12DRAFT_448021</name>
</gene>
<accession>A0A5C3LLK4</accession>
<feature type="transmembrane region" description="Helical" evidence="1">
    <location>
        <begin position="79"/>
        <end position="99"/>
    </location>
</feature>
<keyword evidence="3" id="KW-1185">Reference proteome</keyword>
<dbReference type="EMBL" id="ML213654">
    <property type="protein sequence ID" value="TFK33153.1"/>
    <property type="molecule type" value="Genomic_DNA"/>
</dbReference>
<organism evidence="2 3">
    <name type="scientific">Crucibulum laeve</name>
    <dbReference type="NCBI Taxonomy" id="68775"/>
    <lineage>
        <taxon>Eukaryota</taxon>
        <taxon>Fungi</taxon>
        <taxon>Dikarya</taxon>
        <taxon>Basidiomycota</taxon>
        <taxon>Agaricomycotina</taxon>
        <taxon>Agaricomycetes</taxon>
        <taxon>Agaricomycetidae</taxon>
        <taxon>Agaricales</taxon>
        <taxon>Agaricineae</taxon>
        <taxon>Nidulariaceae</taxon>
        <taxon>Crucibulum</taxon>
    </lineage>
</organism>
<dbReference type="Proteomes" id="UP000308652">
    <property type="component" value="Unassembled WGS sequence"/>
</dbReference>
<evidence type="ECO:0000313" key="2">
    <source>
        <dbReference type="EMBL" id="TFK33153.1"/>
    </source>
</evidence>
<reference evidence="2 3" key="1">
    <citation type="journal article" date="2019" name="Nat. Ecol. Evol.">
        <title>Megaphylogeny resolves global patterns of mushroom evolution.</title>
        <authorList>
            <person name="Varga T."/>
            <person name="Krizsan K."/>
            <person name="Foldi C."/>
            <person name="Dima B."/>
            <person name="Sanchez-Garcia M."/>
            <person name="Sanchez-Ramirez S."/>
            <person name="Szollosi G.J."/>
            <person name="Szarkandi J.G."/>
            <person name="Papp V."/>
            <person name="Albert L."/>
            <person name="Andreopoulos W."/>
            <person name="Angelini C."/>
            <person name="Antonin V."/>
            <person name="Barry K.W."/>
            <person name="Bougher N.L."/>
            <person name="Buchanan P."/>
            <person name="Buyck B."/>
            <person name="Bense V."/>
            <person name="Catcheside P."/>
            <person name="Chovatia M."/>
            <person name="Cooper J."/>
            <person name="Damon W."/>
            <person name="Desjardin D."/>
            <person name="Finy P."/>
            <person name="Geml J."/>
            <person name="Haridas S."/>
            <person name="Hughes K."/>
            <person name="Justo A."/>
            <person name="Karasinski D."/>
            <person name="Kautmanova I."/>
            <person name="Kiss B."/>
            <person name="Kocsube S."/>
            <person name="Kotiranta H."/>
            <person name="LaButti K.M."/>
            <person name="Lechner B.E."/>
            <person name="Liimatainen K."/>
            <person name="Lipzen A."/>
            <person name="Lukacs Z."/>
            <person name="Mihaltcheva S."/>
            <person name="Morgado L.N."/>
            <person name="Niskanen T."/>
            <person name="Noordeloos M.E."/>
            <person name="Ohm R.A."/>
            <person name="Ortiz-Santana B."/>
            <person name="Ovrebo C."/>
            <person name="Racz N."/>
            <person name="Riley R."/>
            <person name="Savchenko A."/>
            <person name="Shiryaev A."/>
            <person name="Soop K."/>
            <person name="Spirin V."/>
            <person name="Szebenyi C."/>
            <person name="Tomsovsky M."/>
            <person name="Tulloss R.E."/>
            <person name="Uehling J."/>
            <person name="Grigoriev I.V."/>
            <person name="Vagvolgyi C."/>
            <person name="Papp T."/>
            <person name="Martin F.M."/>
            <person name="Miettinen O."/>
            <person name="Hibbett D.S."/>
            <person name="Nagy L.G."/>
        </authorList>
    </citation>
    <scope>NUCLEOTIDE SEQUENCE [LARGE SCALE GENOMIC DNA]</scope>
    <source>
        <strain evidence="2 3">CBS 166.37</strain>
    </source>
</reference>
<sequence>MSEIIVQSCILQLKAKSGMQLSFKGRIQKLKQVLPVGISLVIPLVFLYLKLDLNETISTDVHSSTQNTDLLSSKHAPSLLTFLLLPTLLVLALAPFPVLRRRTISTLFLISMFRAMRSTALAPLPAERP</sequence>
<name>A0A5C3LLK4_9AGAR</name>
<feature type="transmembrane region" description="Helical" evidence="1">
    <location>
        <begin position="33"/>
        <end position="51"/>
    </location>
</feature>
<dbReference type="AlphaFoldDB" id="A0A5C3LLK4"/>
<keyword evidence="1" id="KW-1133">Transmembrane helix</keyword>
<evidence type="ECO:0000256" key="1">
    <source>
        <dbReference type="SAM" id="Phobius"/>
    </source>
</evidence>
<keyword evidence="1" id="KW-0472">Membrane</keyword>
<protein>
    <submittedName>
        <fullName evidence="2">Uncharacterized protein</fullName>
    </submittedName>
</protein>
<proteinExistence type="predicted"/>